<reference evidence="1 2" key="1">
    <citation type="journal article" date="2020" name="G3 (Bethesda)">
        <title>Draft Genome of the Common Snapping Turtle, Chelydra serpentina, a Model for Phenotypic Plasticity in Reptiles.</title>
        <authorList>
            <person name="Das D."/>
            <person name="Singh S.K."/>
            <person name="Bierstedt J."/>
            <person name="Erickson A."/>
            <person name="Galli G.L.J."/>
            <person name="Crossley D.A. 2nd"/>
            <person name="Rhen T."/>
        </authorList>
    </citation>
    <scope>NUCLEOTIDE SEQUENCE [LARGE SCALE GENOMIC DNA]</scope>
    <source>
        <strain evidence="1">KW</strain>
    </source>
</reference>
<keyword evidence="2" id="KW-1185">Reference proteome</keyword>
<accession>A0A8T1S197</accession>
<protein>
    <submittedName>
        <fullName evidence="1">Family with sequence similarity 120, member C</fullName>
    </submittedName>
</protein>
<dbReference type="PANTHER" id="PTHR15976">
    <property type="entry name" value="CONSTITUTIVE COACTIVATOR OF PEROXISOME PROLIFERATOR-ACTIVATED RECEPTOR GAMMA"/>
    <property type="match status" value="1"/>
</dbReference>
<gene>
    <name evidence="1" type="primary">FAM120C</name>
    <name evidence="1" type="ORF">G0U57_002286</name>
</gene>
<name>A0A8T1S197_CHESE</name>
<feature type="non-terminal residue" evidence="1">
    <location>
        <position position="253"/>
    </location>
</feature>
<dbReference type="EMBL" id="JAHGAV010001281">
    <property type="protein sequence ID" value="KAG6922487.1"/>
    <property type="molecule type" value="Genomic_DNA"/>
</dbReference>
<dbReference type="OrthoDB" id="10061469at2759"/>
<comment type="caution">
    <text evidence="1">The sequence shown here is derived from an EMBL/GenBank/DDBJ whole genome shotgun (WGS) entry which is preliminary data.</text>
</comment>
<dbReference type="GO" id="GO:0005634">
    <property type="term" value="C:nucleus"/>
    <property type="evidence" value="ECO:0007669"/>
    <property type="project" value="TreeGrafter"/>
</dbReference>
<evidence type="ECO:0000313" key="1">
    <source>
        <dbReference type="EMBL" id="KAG6922487.1"/>
    </source>
</evidence>
<proteinExistence type="predicted"/>
<organism evidence="1 2">
    <name type="scientific">Chelydra serpentina</name>
    <name type="common">Snapping turtle</name>
    <name type="synonym">Testudo serpentina</name>
    <dbReference type="NCBI Taxonomy" id="8475"/>
    <lineage>
        <taxon>Eukaryota</taxon>
        <taxon>Metazoa</taxon>
        <taxon>Chordata</taxon>
        <taxon>Craniata</taxon>
        <taxon>Vertebrata</taxon>
        <taxon>Euteleostomi</taxon>
        <taxon>Archelosauria</taxon>
        <taxon>Testudinata</taxon>
        <taxon>Testudines</taxon>
        <taxon>Cryptodira</taxon>
        <taxon>Durocryptodira</taxon>
        <taxon>Americhelydia</taxon>
        <taxon>Chelydroidea</taxon>
        <taxon>Chelydridae</taxon>
        <taxon>Chelydra</taxon>
    </lineage>
</organism>
<evidence type="ECO:0000313" key="2">
    <source>
        <dbReference type="Proteomes" id="UP000765507"/>
    </source>
</evidence>
<dbReference type="AlphaFoldDB" id="A0A8T1S197"/>
<dbReference type="InterPro" id="IPR026784">
    <property type="entry name" value="Coact_PPARg"/>
</dbReference>
<sequence>ENPGVLALSPPALPKLGRAAPCGNARPGWVHVLCSGFSYMIQWPGGRILHRHELDVFLAQAVSSQLYEPDHLQELKIEKLDARGVQLAALFMSGVDTALFANDACGQPVPWEHCCPWIYFDGKLFQSKLIKATRARAPLIDLCDGQAEQAAKVERMRQSILEGVNFNRQAPPPLLPPPPFMPAMAAPFYSMPLYPRTTGSVPPPTPGRSRGFTGERLLCPLSRVPASLLCGPTHRGALVAVVGSPDGWIVCPL</sequence>
<dbReference type="Proteomes" id="UP000765507">
    <property type="component" value="Unassembled WGS sequence"/>
</dbReference>
<dbReference type="PANTHER" id="PTHR15976:SF15">
    <property type="entry name" value="CONSTITUTIVE COACTIVATOR OF PPAR-GAMMA-LIKE PROTEIN 2"/>
    <property type="match status" value="1"/>
</dbReference>